<sequence length="279" mass="30008">MSSPDARLETGPGARTGTSPDMGSDAAIEPPVLSLRGIRKSFGDVEVLRGIDLDVRRHEVVALIGASGSGKSTLLRTANLLEPIDDGQVFLSGTDVSDPRVKLDAVRARIGVVFQHYNLFPHLSVLGNVTLAGRTVHRRGKAAAERQALELLDQVGLADKAREFPDRLSGGQQQRVAIVRAIATDPELLLLDEITSALDPELVGEVLELVRTLAQGGSTILMATHEMAFARDVAHRVVFLDGGLIVEQGAPERLLNHPEQERTREFLTRFSGTGLTPPA</sequence>
<gene>
    <name evidence="11" type="ORF">SAMN04489834_1253</name>
</gene>
<keyword evidence="5" id="KW-0547">Nucleotide-binding</keyword>
<dbReference type="STRING" id="412690.SAMN04489834_1253"/>
<evidence type="ECO:0000313" key="12">
    <source>
        <dbReference type="Proteomes" id="UP000181956"/>
    </source>
</evidence>
<keyword evidence="7" id="KW-0029">Amino-acid transport</keyword>
<dbReference type="GO" id="GO:0005886">
    <property type="term" value="C:plasma membrane"/>
    <property type="evidence" value="ECO:0007669"/>
    <property type="project" value="UniProtKB-SubCell"/>
</dbReference>
<evidence type="ECO:0000256" key="8">
    <source>
        <dbReference type="ARBA" id="ARBA00023136"/>
    </source>
</evidence>
<evidence type="ECO:0000259" key="10">
    <source>
        <dbReference type="PROSITE" id="PS50893"/>
    </source>
</evidence>
<evidence type="ECO:0000256" key="4">
    <source>
        <dbReference type="ARBA" id="ARBA00022475"/>
    </source>
</evidence>
<dbReference type="Proteomes" id="UP000181956">
    <property type="component" value="Chromosome I"/>
</dbReference>
<dbReference type="InterPro" id="IPR050086">
    <property type="entry name" value="MetN_ABC_transporter-like"/>
</dbReference>
<dbReference type="SUPFAM" id="SSF52540">
    <property type="entry name" value="P-loop containing nucleoside triphosphate hydrolases"/>
    <property type="match status" value="1"/>
</dbReference>
<evidence type="ECO:0000256" key="3">
    <source>
        <dbReference type="ARBA" id="ARBA00022448"/>
    </source>
</evidence>
<dbReference type="PROSITE" id="PS00211">
    <property type="entry name" value="ABC_TRANSPORTER_1"/>
    <property type="match status" value="1"/>
</dbReference>
<keyword evidence="8" id="KW-0472">Membrane</keyword>
<reference evidence="12" key="1">
    <citation type="submission" date="2016-10" db="EMBL/GenBank/DDBJ databases">
        <authorList>
            <person name="Varghese N."/>
            <person name="Submissions S."/>
        </authorList>
    </citation>
    <scope>NUCLEOTIDE SEQUENCE [LARGE SCALE GENOMIC DNA]</scope>
    <source>
        <strain evidence="12">DSM 21772</strain>
    </source>
</reference>
<dbReference type="GO" id="GO:0005524">
    <property type="term" value="F:ATP binding"/>
    <property type="evidence" value="ECO:0007669"/>
    <property type="project" value="UniProtKB-KW"/>
</dbReference>
<feature type="region of interest" description="Disordered" evidence="9">
    <location>
        <begin position="1"/>
        <end position="26"/>
    </location>
</feature>
<evidence type="ECO:0000256" key="6">
    <source>
        <dbReference type="ARBA" id="ARBA00022840"/>
    </source>
</evidence>
<keyword evidence="4" id="KW-1003">Cell membrane</keyword>
<proteinExistence type="inferred from homology"/>
<keyword evidence="6 11" id="KW-0067">ATP-binding</keyword>
<protein>
    <submittedName>
        <fullName evidence="11">Amino acid ABC transporter ATP-binding protein, PAAT family</fullName>
    </submittedName>
</protein>
<dbReference type="PANTHER" id="PTHR43166:SF9">
    <property type="entry name" value="GLUTAMATE_ASPARTATE IMPORT ATP-BINDING PROTEIN GLTL"/>
    <property type="match status" value="1"/>
</dbReference>
<comment type="similarity">
    <text evidence="2">Belongs to the ABC transporter superfamily.</text>
</comment>
<evidence type="ECO:0000313" key="11">
    <source>
        <dbReference type="EMBL" id="SDS31507.1"/>
    </source>
</evidence>
<evidence type="ECO:0000256" key="7">
    <source>
        <dbReference type="ARBA" id="ARBA00022970"/>
    </source>
</evidence>
<dbReference type="InterPro" id="IPR003593">
    <property type="entry name" value="AAA+_ATPase"/>
</dbReference>
<keyword evidence="3" id="KW-0813">Transport</keyword>
<comment type="subcellular location">
    <subcellularLocation>
        <location evidence="1">Cell membrane</location>
        <topology evidence="1">Peripheral membrane protein</topology>
    </subcellularLocation>
</comment>
<dbReference type="PROSITE" id="PS50893">
    <property type="entry name" value="ABC_TRANSPORTER_2"/>
    <property type="match status" value="1"/>
</dbReference>
<dbReference type="SMART" id="SM00382">
    <property type="entry name" value="AAA"/>
    <property type="match status" value="1"/>
</dbReference>
<dbReference type="InterPro" id="IPR003439">
    <property type="entry name" value="ABC_transporter-like_ATP-bd"/>
</dbReference>
<dbReference type="InterPro" id="IPR017871">
    <property type="entry name" value="ABC_transporter-like_CS"/>
</dbReference>
<accession>A0A1H1R6Y1</accession>
<name>A0A1H1R6Y1_9MICO</name>
<dbReference type="Pfam" id="PF00005">
    <property type="entry name" value="ABC_tran"/>
    <property type="match status" value="1"/>
</dbReference>
<dbReference type="GO" id="GO:0016887">
    <property type="term" value="F:ATP hydrolysis activity"/>
    <property type="evidence" value="ECO:0007669"/>
    <property type="project" value="InterPro"/>
</dbReference>
<dbReference type="Gene3D" id="3.40.50.300">
    <property type="entry name" value="P-loop containing nucleotide triphosphate hydrolases"/>
    <property type="match status" value="1"/>
</dbReference>
<dbReference type="InterPro" id="IPR030679">
    <property type="entry name" value="ABC_ATPase_HisP-typ"/>
</dbReference>
<evidence type="ECO:0000256" key="9">
    <source>
        <dbReference type="SAM" id="MobiDB-lite"/>
    </source>
</evidence>
<keyword evidence="12" id="KW-1185">Reference proteome</keyword>
<dbReference type="PANTHER" id="PTHR43166">
    <property type="entry name" value="AMINO ACID IMPORT ATP-BINDING PROTEIN"/>
    <property type="match status" value="1"/>
</dbReference>
<feature type="domain" description="ABC transporter" evidence="10">
    <location>
        <begin position="33"/>
        <end position="267"/>
    </location>
</feature>
<organism evidence="11 12">
    <name type="scientific">Microterricola viridarii</name>
    <dbReference type="NCBI Taxonomy" id="412690"/>
    <lineage>
        <taxon>Bacteria</taxon>
        <taxon>Bacillati</taxon>
        <taxon>Actinomycetota</taxon>
        <taxon>Actinomycetes</taxon>
        <taxon>Micrococcales</taxon>
        <taxon>Microbacteriaceae</taxon>
        <taxon>Microterricola</taxon>
    </lineage>
</organism>
<dbReference type="EMBL" id="LT629742">
    <property type="protein sequence ID" value="SDS31507.1"/>
    <property type="molecule type" value="Genomic_DNA"/>
</dbReference>
<evidence type="ECO:0000256" key="5">
    <source>
        <dbReference type="ARBA" id="ARBA00022741"/>
    </source>
</evidence>
<dbReference type="AlphaFoldDB" id="A0A1H1R6Y1"/>
<evidence type="ECO:0000256" key="1">
    <source>
        <dbReference type="ARBA" id="ARBA00004202"/>
    </source>
</evidence>
<dbReference type="InterPro" id="IPR027417">
    <property type="entry name" value="P-loop_NTPase"/>
</dbReference>
<dbReference type="GO" id="GO:0015424">
    <property type="term" value="F:ABC-type amino acid transporter activity"/>
    <property type="evidence" value="ECO:0007669"/>
    <property type="project" value="InterPro"/>
</dbReference>
<evidence type="ECO:0000256" key="2">
    <source>
        <dbReference type="ARBA" id="ARBA00005417"/>
    </source>
</evidence>
<dbReference type="PIRSF" id="PIRSF039085">
    <property type="entry name" value="ABC_ATPase_HisP"/>
    <property type="match status" value="1"/>
</dbReference>